<evidence type="ECO:0008006" key="5">
    <source>
        <dbReference type="Google" id="ProtNLM"/>
    </source>
</evidence>
<accession>A0A2J7ZSQ1</accession>
<dbReference type="InterPro" id="IPR055161">
    <property type="entry name" value="NapH1-like_2nd"/>
</dbReference>
<reference evidence="3 4" key="1">
    <citation type="journal article" date="2017" name="Mol. Biol. Evol.">
        <title>The 4-celled Tetrabaena socialis nuclear genome reveals the essential components for genetic control of cell number at the origin of multicellularity in the volvocine lineage.</title>
        <authorList>
            <person name="Featherston J."/>
            <person name="Arakaki Y."/>
            <person name="Hanschen E.R."/>
            <person name="Ferris P.J."/>
            <person name="Michod R.E."/>
            <person name="Olson B.J.S.C."/>
            <person name="Nozaki H."/>
            <person name="Durand P.M."/>
        </authorList>
    </citation>
    <scope>NUCLEOTIDE SEQUENCE [LARGE SCALE GENOMIC DNA]</scope>
    <source>
        <strain evidence="3 4">NIES-571</strain>
    </source>
</reference>
<evidence type="ECO:0000259" key="1">
    <source>
        <dbReference type="Pfam" id="PF21167"/>
    </source>
</evidence>
<dbReference type="GO" id="GO:0004601">
    <property type="term" value="F:peroxidase activity"/>
    <property type="evidence" value="ECO:0007669"/>
    <property type="project" value="InterPro"/>
</dbReference>
<organism evidence="3 4">
    <name type="scientific">Tetrabaena socialis</name>
    <dbReference type="NCBI Taxonomy" id="47790"/>
    <lineage>
        <taxon>Eukaryota</taxon>
        <taxon>Viridiplantae</taxon>
        <taxon>Chlorophyta</taxon>
        <taxon>core chlorophytes</taxon>
        <taxon>Chlorophyceae</taxon>
        <taxon>CS clade</taxon>
        <taxon>Chlamydomonadales</taxon>
        <taxon>Tetrabaenaceae</taxon>
        <taxon>Tetrabaena</taxon>
    </lineage>
</organism>
<dbReference type="InterPro" id="IPR036938">
    <property type="entry name" value="PAP2/HPO_sf"/>
</dbReference>
<sequence>AGSSPYIAQLSAWALTGWNAVALYDCQALPAIDMGIARRPAKQQTLLNRNKALAAALLRIHELADPILGAASRAIMEGSLPKGKTAFKLTPDCSGGVSAYNTPECVGIKAAQVTYDWLAAAGWNYNGSLSRQYNAQPYMDYTGYTPKNSPWDLTNPCNWQPLHETDGRGKTWIQTHLLPYAPNIKPFFIDAAVEGKRTVPKWDCNNATTYKAQVDEVLAYSAALNDTTKMQAEVLGPQPFALITILMLRASKGWSITDIDLQTGPVLATKLKTDMVRPASAVRYLYGETTVTAYAGKGQGTKKIPGKDWVPYLSTFNEGEFPSGATCWCTVPNEWIHLWQGGDSNPNSNKFSPPLTFGFQPGCSMREPFASPVKAVSFTISTTQEYIQKCKDARVIGGVHFRAAVDAGQAICSGVTKSVWGKIKKLCPKLGGKTC</sequence>
<dbReference type="InterPro" id="IPR052559">
    <property type="entry name" value="V-haloperoxidase"/>
</dbReference>
<dbReference type="Proteomes" id="UP000236333">
    <property type="component" value="Unassembled WGS sequence"/>
</dbReference>
<feature type="domain" description="Vanadium-dependent haloperoxidase NapH1-like second helical-bundle" evidence="2">
    <location>
        <begin position="270"/>
        <end position="411"/>
    </location>
</feature>
<gene>
    <name evidence="3" type="ORF">TSOC_010657</name>
</gene>
<dbReference type="PANTHER" id="PTHR34599:SF2">
    <property type="entry name" value="TRAF-TYPE DOMAIN-CONTAINING PROTEIN"/>
    <property type="match status" value="1"/>
</dbReference>
<evidence type="ECO:0000313" key="4">
    <source>
        <dbReference type="Proteomes" id="UP000236333"/>
    </source>
</evidence>
<dbReference type="Pfam" id="PF22778">
    <property type="entry name" value="VCPO_2nd"/>
    <property type="match status" value="1"/>
</dbReference>
<dbReference type="Pfam" id="PF21167">
    <property type="entry name" value="DUF6851"/>
    <property type="match status" value="1"/>
</dbReference>
<dbReference type="EMBL" id="PGGS01000523">
    <property type="protein sequence ID" value="PNH03292.1"/>
    <property type="molecule type" value="Genomic_DNA"/>
</dbReference>
<evidence type="ECO:0000313" key="3">
    <source>
        <dbReference type="EMBL" id="PNH03292.1"/>
    </source>
</evidence>
<dbReference type="Gene3D" id="1.10.606.10">
    <property type="entry name" value="Vanadium-containing Chloroperoxidase, domain 2"/>
    <property type="match status" value="1"/>
</dbReference>
<evidence type="ECO:0000259" key="2">
    <source>
        <dbReference type="Pfam" id="PF22778"/>
    </source>
</evidence>
<name>A0A2J7ZSQ1_9CHLO</name>
<proteinExistence type="predicted"/>
<dbReference type="PANTHER" id="PTHR34599">
    <property type="entry name" value="PEROXIDASE-RELATED"/>
    <property type="match status" value="1"/>
</dbReference>
<feature type="domain" description="DUF6851" evidence="1">
    <location>
        <begin position="18"/>
        <end position="161"/>
    </location>
</feature>
<dbReference type="OrthoDB" id="532701at2759"/>
<keyword evidence="4" id="KW-1185">Reference proteome</keyword>
<dbReference type="AlphaFoldDB" id="A0A2J7ZSQ1"/>
<dbReference type="InterPro" id="IPR016119">
    <property type="entry name" value="Br/Cl_peroxidase_C"/>
</dbReference>
<dbReference type="InterPro" id="IPR049283">
    <property type="entry name" value="DUF6851"/>
</dbReference>
<comment type="caution">
    <text evidence="3">The sequence shown here is derived from an EMBL/GenBank/DDBJ whole genome shotgun (WGS) entry which is preliminary data.</text>
</comment>
<dbReference type="SUPFAM" id="SSF48317">
    <property type="entry name" value="Acid phosphatase/Vanadium-dependent haloperoxidase"/>
    <property type="match status" value="1"/>
</dbReference>
<protein>
    <recommendedName>
        <fullName evidence="5">Phosphatidic acid phosphatase type 2/haloperoxidase domain-containing protein</fullName>
    </recommendedName>
</protein>
<feature type="non-terminal residue" evidence="3">
    <location>
        <position position="1"/>
    </location>
</feature>